<dbReference type="EMBL" id="JAUJEA010000008">
    <property type="protein sequence ID" value="MDN5203785.1"/>
    <property type="molecule type" value="Genomic_DNA"/>
</dbReference>
<dbReference type="PANTHER" id="PTHR46558">
    <property type="entry name" value="TRACRIPTIONAL REGULATORY PROTEIN-RELATED-RELATED"/>
    <property type="match status" value="1"/>
</dbReference>
<dbReference type="RefSeq" id="WP_346753808.1">
    <property type="nucleotide sequence ID" value="NZ_JAUJEA010000008.1"/>
</dbReference>
<dbReference type="SMART" id="SM00530">
    <property type="entry name" value="HTH_XRE"/>
    <property type="match status" value="1"/>
</dbReference>
<keyword evidence="4" id="KW-1185">Reference proteome</keyword>
<sequence>MKLIAENIKHFRKQHNLTQIDLAQKMGLSKAEIAALESEKMIPTVEHIYQLCQIFRCTPNDILINENNELSKDVIEEGKYLDRYLNSIKKSLEDLKKQRNTFNEKGINPEKELEE</sequence>
<dbReference type="PROSITE" id="PS50943">
    <property type="entry name" value="HTH_CROC1"/>
    <property type="match status" value="1"/>
</dbReference>
<dbReference type="SUPFAM" id="SSF47413">
    <property type="entry name" value="lambda repressor-like DNA-binding domains"/>
    <property type="match status" value="1"/>
</dbReference>
<name>A0ABT8KSQ0_9BACT</name>
<dbReference type="CDD" id="cd00093">
    <property type="entry name" value="HTH_XRE"/>
    <property type="match status" value="1"/>
</dbReference>
<accession>A0ABT8KSQ0</accession>
<dbReference type="Pfam" id="PF01381">
    <property type="entry name" value="HTH_3"/>
    <property type="match status" value="1"/>
</dbReference>
<evidence type="ECO:0000313" key="4">
    <source>
        <dbReference type="Proteomes" id="UP001172082"/>
    </source>
</evidence>
<evidence type="ECO:0000313" key="3">
    <source>
        <dbReference type="EMBL" id="MDN5203785.1"/>
    </source>
</evidence>
<proteinExistence type="predicted"/>
<protein>
    <submittedName>
        <fullName evidence="3">Helix-turn-helix transcriptional regulator</fullName>
    </submittedName>
</protein>
<dbReference type="InterPro" id="IPR010982">
    <property type="entry name" value="Lambda_DNA-bd_dom_sf"/>
</dbReference>
<reference evidence="3" key="1">
    <citation type="submission" date="2023-06" db="EMBL/GenBank/DDBJ databases">
        <title>Genomic of Parafulvivirga corallium.</title>
        <authorList>
            <person name="Wang G."/>
        </authorList>
    </citation>
    <scope>NUCLEOTIDE SEQUENCE</scope>
    <source>
        <strain evidence="3">BMA10</strain>
    </source>
</reference>
<keyword evidence="1" id="KW-0238">DNA-binding</keyword>
<evidence type="ECO:0000256" key="1">
    <source>
        <dbReference type="ARBA" id="ARBA00023125"/>
    </source>
</evidence>
<dbReference type="PANTHER" id="PTHR46558:SF4">
    <property type="entry name" value="DNA-BIDING PHAGE PROTEIN"/>
    <property type="match status" value="1"/>
</dbReference>
<feature type="domain" description="HTH cro/C1-type" evidence="2">
    <location>
        <begin position="8"/>
        <end position="62"/>
    </location>
</feature>
<organism evidence="3 4">
    <name type="scientific">Splendidivirga corallicola</name>
    <dbReference type="NCBI Taxonomy" id="3051826"/>
    <lineage>
        <taxon>Bacteria</taxon>
        <taxon>Pseudomonadati</taxon>
        <taxon>Bacteroidota</taxon>
        <taxon>Cytophagia</taxon>
        <taxon>Cytophagales</taxon>
        <taxon>Splendidivirgaceae</taxon>
        <taxon>Splendidivirga</taxon>
    </lineage>
</organism>
<evidence type="ECO:0000259" key="2">
    <source>
        <dbReference type="PROSITE" id="PS50943"/>
    </source>
</evidence>
<dbReference type="Gene3D" id="1.10.260.40">
    <property type="entry name" value="lambda repressor-like DNA-binding domains"/>
    <property type="match status" value="1"/>
</dbReference>
<dbReference type="Proteomes" id="UP001172082">
    <property type="component" value="Unassembled WGS sequence"/>
</dbReference>
<comment type="caution">
    <text evidence="3">The sequence shown here is derived from an EMBL/GenBank/DDBJ whole genome shotgun (WGS) entry which is preliminary data.</text>
</comment>
<gene>
    <name evidence="3" type="ORF">QQ008_20510</name>
</gene>
<dbReference type="InterPro" id="IPR001387">
    <property type="entry name" value="Cro/C1-type_HTH"/>
</dbReference>